<organism evidence="2 3">
    <name type="scientific">Batillaria attramentaria</name>
    <dbReference type="NCBI Taxonomy" id="370345"/>
    <lineage>
        <taxon>Eukaryota</taxon>
        <taxon>Metazoa</taxon>
        <taxon>Spiralia</taxon>
        <taxon>Lophotrochozoa</taxon>
        <taxon>Mollusca</taxon>
        <taxon>Gastropoda</taxon>
        <taxon>Caenogastropoda</taxon>
        <taxon>Sorbeoconcha</taxon>
        <taxon>Cerithioidea</taxon>
        <taxon>Batillariidae</taxon>
        <taxon>Batillaria</taxon>
    </lineage>
</organism>
<gene>
    <name evidence="2" type="ORF">BaRGS_00024246</name>
</gene>
<evidence type="ECO:0000256" key="1">
    <source>
        <dbReference type="SAM" id="MobiDB-lite"/>
    </source>
</evidence>
<proteinExistence type="predicted"/>
<feature type="region of interest" description="Disordered" evidence="1">
    <location>
        <begin position="60"/>
        <end position="79"/>
    </location>
</feature>
<accession>A0ABD0KBW7</accession>
<evidence type="ECO:0000313" key="2">
    <source>
        <dbReference type="EMBL" id="KAK7484490.1"/>
    </source>
</evidence>
<keyword evidence="3" id="KW-1185">Reference proteome</keyword>
<reference evidence="2 3" key="1">
    <citation type="journal article" date="2023" name="Sci. Data">
        <title>Genome assembly of the Korean intertidal mud-creeper Batillaria attramentaria.</title>
        <authorList>
            <person name="Patra A.K."/>
            <person name="Ho P.T."/>
            <person name="Jun S."/>
            <person name="Lee S.J."/>
            <person name="Kim Y."/>
            <person name="Won Y.J."/>
        </authorList>
    </citation>
    <scope>NUCLEOTIDE SEQUENCE [LARGE SCALE GENOMIC DNA]</scope>
    <source>
        <strain evidence="2">Wonlab-2016</strain>
    </source>
</reference>
<name>A0ABD0KBW7_9CAEN</name>
<dbReference type="Proteomes" id="UP001519460">
    <property type="component" value="Unassembled WGS sequence"/>
</dbReference>
<feature type="non-terminal residue" evidence="2">
    <location>
        <position position="159"/>
    </location>
</feature>
<comment type="caution">
    <text evidence="2">The sequence shown here is derived from an EMBL/GenBank/DDBJ whole genome shotgun (WGS) entry which is preliminary data.</text>
</comment>
<protein>
    <submittedName>
        <fullName evidence="2">Uncharacterized protein</fullName>
    </submittedName>
</protein>
<sequence>MISARNVLVGNCPVQMVIVLNESCPRLQLYPIAAVEVANAMQNLKCGNFQGGKQGFISDLSSPEGSRGISGSSIHGDEAWRETRQTTRISAQDFFSNDKGQSLESQSPLAPTGLNRLGCLVHLASVLAKNADTTTHTQKSAFRDCADRASSFPGTCMFV</sequence>
<dbReference type="EMBL" id="JACVVK020000209">
    <property type="protein sequence ID" value="KAK7484490.1"/>
    <property type="molecule type" value="Genomic_DNA"/>
</dbReference>
<dbReference type="AlphaFoldDB" id="A0ABD0KBW7"/>
<feature type="compositionally biased region" description="Low complexity" evidence="1">
    <location>
        <begin position="61"/>
        <end position="74"/>
    </location>
</feature>
<evidence type="ECO:0000313" key="3">
    <source>
        <dbReference type="Proteomes" id="UP001519460"/>
    </source>
</evidence>